<sequence length="734" mass="85390">MGRRHTIPKAKPADKPKNKKKGSKKPVKEVHEEVKDNQHQEKDKYIGEYVMEQRNGCVFFLKQSEQPTCNKQKEESCHSYSEPEIPLPARQDEKIDPLDLDKFLWRDHSDFRQLSPAYKYDFLRTKTIAKEIIEGVIKELRNARDVYEISRCVQRCHIRTINTNFWEEKLQYMYNKSILGDISEDDLVSAYITFSEFTESCYSKELTNSEDVQTASGNYLEDKEALEFYNSHILSEVCQYLRLKLEMDRDLTFQQSEILARKIQTIEVILQEKTMASPCDIKCVDVFAFIEEKLKQSNYITSINEYLEILKQRSQTPADQLVSEAKDWLNWARQNNNLRLTETKVPHSILNGTAIDVKVFVKYGPDDKIYDRHQEIRSRVARGNAFLSVEGSQGPVCTTFALKKFTGGLGDDDDRVDDSGDEKIWQRYFARPLEEASLIIATDKANGEAAHLSCLKVNGKHIICAGSKNVHIYFTETNQIDEYEGQRYAVAKVVAYTIAHFLKKLSKNDKHLILEFLSRARVTGIFEILNPQTQHVENLSYLKEPKLMFITWTFNDALLTNNNQLGCVPPHIGIEIAKCLGFDTVSYTEIPPQELDDQFKAVRNGYQYEGKVFYFLDSSGQVFGLLKKKTAWYIICRAIREKVRNALHKHKKNPMNPREVHEKTVKRLREIQQWLGLENQYTSKWQELIDHFFQWFFPKLKQGKLDTSDVGEYFPITWSNFLKEAGQSDKIEQI</sequence>
<reference evidence="2 3" key="1">
    <citation type="submission" date="2020-08" db="EMBL/GenBank/DDBJ databases">
        <authorList>
            <person name="Hejnol A."/>
        </authorList>
    </citation>
    <scope>NUCLEOTIDE SEQUENCE [LARGE SCALE GENOMIC DNA]</scope>
</reference>
<evidence type="ECO:0000313" key="3">
    <source>
        <dbReference type="Proteomes" id="UP000549394"/>
    </source>
</evidence>
<feature type="compositionally biased region" description="Basic and acidic residues" evidence="1">
    <location>
        <begin position="26"/>
        <end position="42"/>
    </location>
</feature>
<keyword evidence="3" id="KW-1185">Reference proteome</keyword>
<evidence type="ECO:0000256" key="1">
    <source>
        <dbReference type="SAM" id="MobiDB-lite"/>
    </source>
</evidence>
<feature type="region of interest" description="Disordered" evidence="1">
    <location>
        <begin position="1"/>
        <end position="42"/>
    </location>
</feature>
<accession>A0A7I8W5S9</accession>
<dbReference type="Proteomes" id="UP000549394">
    <property type="component" value="Unassembled WGS sequence"/>
</dbReference>
<gene>
    <name evidence="2" type="ORF">DGYR_LOCUS10003</name>
</gene>
<proteinExistence type="predicted"/>
<protein>
    <submittedName>
        <fullName evidence="2">DgyrCDS10603</fullName>
    </submittedName>
</protein>
<name>A0A7I8W5S9_9ANNE</name>
<evidence type="ECO:0000313" key="2">
    <source>
        <dbReference type="EMBL" id="CAD5122155.1"/>
    </source>
</evidence>
<dbReference type="PANTHER" id="PTHR38566:SF1">
    <property type="entry name" value="CHROMOSOME UNDETERMINED SCAFFOLD_18, WHOLE GENOME SHOTGUN SEQUENCE"/>
    <property type="match status" value="1"/>
</dbReference>
<dbReference type="PANTHER" id="PTHR38566">
    <property type="entry name" value="RNA_LIG_T4_1 DOMAIN-CONTAINING PROTEIN"/>
    <property type="match status" value="1"/>
</dbReference>
<organism evidence="2 3">
    <name type="scientific">Dimorphilus gyrociliatus</name>
    <dbReference type="NCBI Taxonomy" id="2664684"/>
    <lineage>
        <taxon>Eukaryota</taxon>
        <taxon>Metazoa</taxon>
        <taxon>Spiralia</taxon>
        <taxon>Lophotrochozoa</taxon>
        <taxon>Annelida</taxon>
        <taxon>Polychaeta</taxon>
        <taxon>Polychaeta incertae sedis</taxon>
        <taxon>Dinophilidae</taxon>
        <taxon>Dimorphilus</taxon>
    </lineage>
</organism>
<dbReference type="EMBL" id="CAJFCJ010000016">
    <property type="protein sequence ID" value="CAD5122155.1"/>
    <property type="molecule type" value="Genomic_DNA"/>
</dbReference>
<dbReference type="AlphaFoldDB" id="A0A7I8W5S9"/>
<dbReference type="OrthoDB" id="430647at2759"/>
<comment type="caution">
    <text evidence="2">The sequence shown here is derived from an EMBL/GenBank/DDBJ whole genome shotgun (WGS) entry which is preliminary data.</text>
</comment>